<evidence type="ECO:0000256" key="5">
    <source>
        <dbReference type="ARBA" id="ARBA00022989"/>
    </source>
</evidence>
<accession>A0AAE4AUX2</accession>
<dbReference type="Pfam" id="PF00083">
    <property type="entry name" value="Sugar_tr"/>
    <property type="match status" value="1"/>
</dbReference>
<feature type="transmembrane region" description="Helical" evidence="8">
    <location>
        <begin position="340"/>
        <end position="362"/>
    </location>
</feature>
<reference evidence="10" key="1">
    <citation type="submission" date="2023-07" db="EMBL/GenBank/DDBJ databases">
        <title>Genomic Encyclopedia of Type Strains, Phase IV (KMG-IV): sequencing the most valuable type-strain genomes for metagenomic binning, comparative biology and taxonomic classification.</title>
        <authorList>
            <person name="Goeker M."/>
        </authorList>
    </citation>
    <scope>NUCLEOTIDE SEQUENCE</scope>
    <source>
        <strain evidence="10">DSM 21202</strain>
    </source>
</reference>
<comment type="similarity">
    <text evidence="2 7">Belongs to the major facilitator superfamily. Sugar transporter (TC 2.A.1.1) family.</text>
</comment>
<dbReference type="PANTHER" id="PTHR48020">
    <property type="entry name" value="PROTON MYO-INOSITOL COTRANSPORTER"/>
    <property type="match status" value="1"/>
</dbReference>
<dbReference type="EMBL" id="JAUSUL010000006">
    <property type="protein sequence ID" value="MDQ0317622.1"/>
    <property type="molecule type" value="Genomic_DNA"/>
</dbReference>
<feature type="transmembrane region" description="Helical" evidence="8">
    <location>
        <begin position="158"/>
        <end position="177"/>
    </location>
</feature>
<keyword evidence="4 8" id="KW-0812">Transmembrane</keyword>
<keyword evidence="11" id="KW-1185">Reference proteome</keyword>
<keyword evidence="3 7" id="KW-0813">Transport</keyword>
<evidence type="ECO:0000256" key="1">
    <source>
        <dbReference type="ARBA" id="ARBA00004141"/>
    </source>
</evidence>
<dbReference type="InterPro" id="IPR050814">
    <property type="entry name" value="Myo-inositol_Transporter"/>
</dbReference>
<feature type="transmembrane region" description="Helical" evidence="8">
    <location>
        <begin position="276"/>
        <end position="297"/>
    </location>
</feature>
<evidence type="ECO:0000256" key="4">
    <source>
        <dbReference type="ARBA" id="ARBA00022692"/>
    </source>
</evidence>
<evidence type="ECO:0000259" key="9">
    <source>
        <dbReference type="PROSITE" id="PS50850"/>
    </source>
</evidence>
<feature type="transmembrane region" description="Helical" evidence="8">
    <location>
        <begin position="402"/>
        <end position="424"/>
    </location>
</feature>
<feature type="transmembrane region" description="Helical" evidence="8">
    <location>
        <begin position="101"/>
        <end position="118"/>
    </location>
</feature>
<dbReference type="PROSITE" id="PS00216">
    <property type="entry name" value="SUGAR_TRANSPORT_1"/>
    <property type="match status" value="2"/>
</dbReference>
<dbReference type="InterPro" id="IPR005829">
    <property type="entry name" value="Sugar_transporter_CS"/>
</dbReference>
<gene>
    <name evidence="10" type="ORF">J2S73_004108</name>
</gene>
<dbReference type="NCBIfam" id="TIGR00879">
    <property type="entry name" value="SP"/>
    <property type="match status" value="1"/>
</dbReference>
<evidence type="ECO:0000256" key="7">
    <source>
        <dbReference type="RuleBase" id="RU003346"/>
    </source>
</evidence>
<evidence type="ECO:0000256" key="8">
    <source>
        <dbReference type="SAM" id="Phobius"/>
    </source>
</evidence>
<feature type="transmembrane region" description="Helical" evidence="8">
    <location>
        <begin position="309"/>
        <end position="328"/>
    </location>
</feature>
<dbReference type="InterPro" id="IPR020846">
    <property type="entry name" value="MFS_dom"/>
</dbReference>
<dbReference type="GO" id="GO:0022857">
    <property type="term" value="F:transmembrane transporter activity"/>
    <property type="evidence" value="ECO:0007669"/>
    <property type="project" value="InterPro"/>
</dbReference>
<proteinExistence type="inferred from homology"/>
<feature type="transmembrane region" description="Helical" evidence="8">
    <location>
        <begin position="130"/>
        <end position="152"/>
    </location>
</feature>
<keyword evidence="5 8" id="KW-1133">Transmembrane helix</keyword>
<protein>
    <submittedName>
        <fullName evidence="10">Sugar porter (SP) family MFS transporter</fullName>
    </submittedName>
</protein>
<feature type="transmembrane region" description="Helical" evidence="8">
    <location>
        <begin position="73"/>
        <end position="95"/>
    </location>
</feature>
<dbReference type="PROSITE" id="PS00217">
    <property type="entry name" value="SUGAR_TRANSPORT_2"/>
    <property type="match status" value="1"/>
</dbReference>
<feature type="transmembrane region" description="Helical" evidence="8">
    <location>
        <begin position="241"/>
        <end position="264"/>
    </location>
</feature>
<comment type="subcellular location">
    <subcellularLocation>
        <location evidence="1">Membrane</location>
        <topology evidence="1">Multi-pass membrane protein</topology>
    </subcellularLocation>
</comment>
<dbReference type="InterPro" id="IPR003663">
    <property type="entry name" value="Sugar/inositol_transpt"/>
</dbReference>
<dbReference type="AlphaFoldDB" id="A0AAE4AUX2"/>
<dbReference type="Proteomes" id="UP001229244">
    <property type="component" value="Unassembled WGS sequence"/>
</dbReference>
<organism evidence="10 11">
    <name type="scientific">Amorphus orientalis</name>
    <dbReference type="NCBI Taxonomy" id="649198"/>
    <lineage>
        <taxon>Bacteria</taxon>
        <taxon>Pseudomonadati</taxon>
        <taxon>Pseudomonadota</taxon>
        <taxon>Alphaproteobacteria</taxon>
        <taxon>Hyphomicrobiales</taxon>
        <taxon>Amorphaceae</taxon>
        <taxon>Amorphus</taxon>
    </lineage>
</organism>
<dbReference type="FunFam" id="1.20.1250.20:FF:000134">
    <property type="entry name" value="MFS sugar transporter protein"/>
    <property type="match status" value="1"/>
</dbReference>
<dbReference type="InterPro" id="IPR036259">
    <property type="entry name" value="MFS_trans_sf"/>
</dbReference>
<dbReference type="RefSeq" id="WP_306887543.1">
    <property type="nucleotide sequence ID" value="NZ_JAUSUL010000006.1"/>
</dbReference>
<evidence type="ECO:0000256" key="6">
    <source>
        <dbReference type="ARBA" id="ARBA00023136"/>
    </source>
</evidence>
<dbReference type="SUPFAM" id="SSF103473">
    <property type="entry name" value="MFS general substrate transporter"/>
    <property type="match status" value="1"/>
</dbReference>
<dbReference type="GO" id="GO:0016020">
    <property type="term" value="C:membrane"/>
    <property type="evidence" value="ECO:0007669"/>
    <property type="project" value="UniProtKB-SubCell"/>
</dbReference>
<evidence type="ECO:0000256" key="3">
    <source>
        <dbReference type="ARBA" id="ARBA00022448"/>
    </source>
</evidence>
<evidence type="ECO:0000256" key="2">
    <source>
        <dbReference type="ARBA" id="ARBA00010992"/>
    </source>
</evidence>
<sequence length="464" mass="49061">MMIYFVAAVAGVAGFLFGFDEGVIAGALHLLRAQFDITSTQEGVMTAAVPFGALFGALAAGRAVERFGRRRMLLFAALLFVIGAALASAALGAVMLTLARLVLGFAIGVAGLVAPLYISESSPADKRGMLVSIYQLAITLGILGAYLVGYAFDDSWRTMFAIGMIPGIVLFAGMAVLRDTPRYLAMTGRRDEARKAIASLRGIRTDDPRIETEFAEMVETADADRGHGSWSELFGKVARPALVVAIGLFFLQQLSGINAVIYYAPSVFDEAGFGDSSTQILATVGVGTVNVLMTLVGMALIDRIGRRKLLLAGFLVTALSLAMIAIGAATDAQAMDVVAFVGLVLYIGAFAASIGPLPWVMMSEVFPLSVRGRGMSLASITNWGFNFLVVFSFPILLNHIGLAGVFGIYAFICAIGIIFTFRYVPETNGILLEDIEAFLRTGRPFRQLGMATGPATAAAKGAAE</sequence>
<keyword evidence="6 8" id="KW-0472">Membrane</keyword>
<dbReference type="PRINTS" id="PR00171">
    <property type="entry name" value="SUGRTRNSPORT"/>
</dbReference>
<dbReference type="Gene3D" id="1.20.1250.20">
    <property type="entry name" value="MFS general substrate transporter like domains"/>
    <property type="match status" value="1"/>
</dbReference>
<evidence type="ECO:0000313" key="11">
    <source>
        <dbReference type="Proteomes" id="UP001229244"/>
    </source>
</evidence>
<dbReference type="PANTHER" id="PTHR48020:SF12">
    <property type="entry name" value="PROTON MYO-INOSITOL COTRANSPORTER"/>
    <property type="match status" value="1"/>
</dbReference>
<dbReference type="InterPro" id="IPR005828">
    <property type="entry name" value="MFS_sugar_transport-like"/>
</dbReference>
<feature type="transmembrane region" description="Helical" evidence="8">
    <location>
        <begin position="44"/>
        <end position="61"/>
    </location>
</feature>
<name>A0AAE4AUX2_9HYPH</name>
<comment type="caution">
    <text evidence="10">The sequence shown here is derived from an EMBL/GenBank/DDBJ whole genome shotgun (WGS) entry which is preliminary data.</text>
</comment>
<dbReference type="PROSITE" id="PS50850">
    <property type="entry name" value="MFS"/>
    <property type="match status" value="1"/>
</dbReference>
<evidence type="ECO:0000313" key="10">
    <source>
        <dbReference type="EMBL" id="MDQ0317622.1"/>
    </source>
</evidence>
<feature type="transmembrane region" description="Helical" evidence="8">
    <location>
        <begin position="374"/>
        <end position="396"/>
    </location>
</feature>
<feature type="domain" description="Major facilitator superfamily (MFS) profile" evidence="9">
    <location>
        <begin position="6"/>
        <end position="428"/>
    </location>
</feature>